<proteinExistence type="predicted"/>
<reference evidence="1" key="2">
    <citation type="submission" date="2021-02" db="EMBL/GenBank/DDBJ databases">
        <authorList>
            <person name="Kimball J.A."/>
            <person name="Haas M.W."/>
            <person name="Macchietto M."/>
            <person name="Kono T."/>
            <person name="Duquette J."/>
            <person name="Shao M."/>
        </authorList>
    </citation>
    <scope>NUCLEOTIDE SEQUENCE</scope>
    <source>
        <tissue evidence="1">Fresh leaf tissue</tissue>
    </source>
</reference>
<dbReference type="EMBL" id="JAAALK010000285">
    <property type="protein sequence ID" value="KAG8064389.1"/>
    <property type="molecule type" value="Genomic_DNA"/>
</dbReference>
<comment type="caution">
    <text evidence="1">The sequence shown here is derived from an EMBL/GenBank/DDBJ whole genome shotgun (WGS) entry which is preliminary data.</text>
</comment>
<dbReference type="Proteomes" id="UP000729402">
    <property type="component" value="Unassembled WGS sequence"/>
</dbReference>
<reference evidence="1" key="1">
    <citation type="journal article" date="2021" name="bioRxiv">
        <title>Whole Genome Assembly and Annotation of Northern Wild Rice, Zizania palustris L., Supports a Whole Genome Duplication in the Zizania Genus.</title>
        <authorList>
            <person name="Haas M."/>
            <person name="Kono T."/>
            <person name="Macchietto M."/>
            <person name="Millas R."/>
            <person name="McGilp L."/>
            <person name="Shao M."/>
            <person name="Duquette J."/>
            <person name="Hirsch C.N."/>
            <person name="Kimball J."/>
        </authorList>
    </citation>
    <scope>NUCLEOTIDE SEQUENCE</scope>
    <source>
        <tissue evidence="1">Fresh leaf tissue</tissue>
    </source>
</reference>
<gene>
    <name evidence="1" type="ORF">GUJ93_ZPchr0004g38727</name>
</gene>
<accession>A0A8J5SY00</accession>
<evidence type="ECO:0000313" key="2">
    <source>
        <dbReference type="Proteomes" id="UP000729402"/>
    </source>
</evidence>
<dbReference type="AlphaFoldDB" id="A0A8J5SY00"/>
<name>A0A8J5SY00_ZIZPA</name>
<protein>
    <submittedName>
        <fullName evidence="1">Uncharacterized protein</fullName>
    </submittedName>
</protein>
<evidence type="ECO:0000313" key="1">
    <source>
        <dbReference type="EMBL" id="KAG8064389.1"/>
    </source>
</evidence>
<keyword evidence="2" id="KW-1185">Reference proteome</keyword>
<organism evidence="1 2">
    <name type="scientific">Zizania palustris</name>
    <name type="common">Northern wild rice</name>
    <dbReference type="NCBI Taxonomy" id="103762"/>
    <lineage>
        <taxon>Eukaryota</taxon>
        <taxon>Viridiplantae</taxon>
        <taxon>Streptophyta</taxon>
        <taxon>Embryophyta</taxon>
        <taxon>Tracheophyta</taxon>
        <taxon>Spermatophyta</taxon>
        <taxon>Magnoliopsida</taxon>
        <taxon>Liliopsida</taxon>
        <taxon>Poales</taxon>
        <taxon>Poaceae</taxon>
        <taxon>BOP clade</taxon>
        <taxon>Oryzoideae</taxon>
        <taxon>Oryzeae</taxon>
        <taxon>Zizaniinae</taxon>
        <taxon>Zizania</taxon>
    </lineage>
</organism>
<sequence>MFVVDFYLHLCYNVEYKLKHASYPISSEYRMDLASCLVLNAQVSWIQVYMDFTDLLRRWVSLNPRVAIETEQEAQEVPLDSSKAPLENLFFTASRQQVTFMSNQAI</sequence>